<dbReference type="RefSeq" id="WP_201847154.1">
    <property type="nucleotide sequence ID" value="NZ_JABBYC010000016.1"/>
</dbReference>
<proteinExistence type="predicted"/>
<evidence type="ECO:0000313" key="4">
    <source>
        <dbReference type="Proteomes" id="UP000675409"/>
    </source>
</evidence>
<dbReference type="EMBL" id="JABBYC010000016">
    <property type="protein sequence ID" value="MBL0886820.1"/>
    <property type="molecule type" value="Genomic_DNA"/>
</dbReference>
<keyword evidence="2" id="KW-0812">Transmembrane</keyword>
<keyword evidence="2" id="KW-1133">Transmembrane helix</keyword>
<evidence type="ECO:0000313" key="3">
    <source>
        <dbReference type="EMBL" id="MBL0886820.1"/>
    </source>
</evidence>
<reference evidence="3 4" key="1">
    <citation type="journal article" date="2021" name="Arch. Microbiol.">
        <title>Myceligenerans indicum sp. nov., an actinobacterium isolated from mangrove sediment of Sundarbans, India.</title>
        <authorList>
            <person name="Asha K."/>
            <person name="Bhadury P."/>
        </authorList>
    </citation>
    <scope>NUCLEOTIDE SEQUENCE [LARGE SCALE GENOMIC DNA]</scope>
    <source>
        <strain evidence="3 4">I2</strain>
    </source>
</reference>
<feature type="transmembrane region" description="Helical" evidence="2">
    <location>
        <begin position="89"/>
        <end position="109"/>
    </location>
</feature>
<dbReference type="Proteomes" id="UP000675409">
    <property type="component" value="Unassembled WGS sequence"/>
</dbReference>
<feature type="compositionally biased region" description="Low complexity" evidence="1">
    <location>
        <begin position="43"/>
        <end position="56"/>
    </location>
</feature>
<evidence type="ECO:0000256" key="1">
    <source>
        <dbReference type="SAM" id="MobiDB-lite"/>
    </source>
</evidence>
<organism evidence="3 4">
    <name type="scientific">Myceligenerans indicum</name>
    <dbReference type="NCBI Taxonomy" id="2593663"/>
    <lineage>
        <taxon>Bacteria</taxon>
        <taxon>Bacillati</taxon>
        <taxon>Actinomycetota</taxon>
        <taxon>Actinomycetes</taxon>
        <taxon>Micrococcales</taxon>
        <taxon>Promicromonosporaceae</taxon>
        <taxon>Myceligenerans</taxon>
    </lineage>
</organism>
<evidence type="ECO:0008006" key="5">
    <source>
        <dbReference type="Google" id="ProtNLM"/>
    </source>
</evidence>
<name>A0ABS1LKN5_9MICO</name>
<sequence>MSPAPTRPRAAPRWPPAVAPAAALLATLLVLMFAGHHATASGGHHATGCAHAAETGGPSGALGGASTPEPDTPTHHAHVSPGDCAGDCGVLLICTLLLAAVPLAAGLASRRAGSRRPLRLRWARIPLPASLRHAPPSPDLVALGISRT</sequence>
<protein>
    <recommendedName>
        <fullName evidence="5">DUF2946 domain-containing protein</fullName>
    </recommendedName>
</protein>
<accession>A0ABS1LKN5</accession>
<gene>
    <name evidence="3" type="ORF">HGK34_11120</name>
</gene>
<keyword evidence="2" id="KW-0472">Membrane</keyword>
<comment type="caution">
    <text evidence="3">The sequence shown here is derived from an EMBL/GenBank/DDBJ whole genome shotgun (WGS) entry which is preliminary data.</text>
</comment>
<evidence type="ECO:0000256" key="2">
    <source>
        <dbReference type="SAM" id="Phobius"/>
    </source>
</evidence>
<feature type="region of interest" description="Disordered" evidence="1">
    <location>
        <begin position="43"/>
        <end position="78"/>
    </location>
</feature>
<keyword evidence="4" id="KW-1185">Reference proteome</keyword>